<feature type="chain" id="PRO_5045056559" evidence="1">
    <location>
        <begin position="32"/>
        <end position="774"/>
    </location>
</feature>
<evidence type="ECO:0000259" key="2">
    <source>
        <dbReference type="Pfam" id="PF07971"/>
    </source>
</evidence>
<feature type="domain" description="Glycosyl hydrolase family 92" evidence="2">
    <location>
        <begin position="269"/>
        <end position="756"/>
    </location>
</feature>
<dbReference type="RefSeq" id="WP_311636310.1">
    <property type="nucleotide sequence ID" value="NZ_JAVRFF010000027.1"/>
</dbReference>
<name>A0ABU2UPD5_9ACTN</name>
<dbReference type="Pfam" id="PF17678">
    <property type="entry name" value="Glyco_hydro_92N"/>
    <property type="match status" value="1"/>
</dbReference>
<dbReference type="EC" id="3.2.1.-" evidence="4"/>
<reference evidence="4" key="1">
    <citation type="submission" date="2024-05" db="EMBL/GenBank/DDBJ databases">
        <title>30 novel species of actinomycetes from the DSMZ collection.</title>
        <authorList>
            <person name="Nouioui I."/>
        </authorList>
    </citation>
    <scope>NUCLEOTIDE SEQUENCE</scope>
    <source>
        <strain evidence="4">DSM 41014</strain>
    </source>
</reference>
<dbReference type="Gene3D" id="2.70.98.10">
    <property type="match status" value="1"/>
</dbReference>
<dbReference type="SUPFAM" id="SSF48208">
    <property type="entry name" value="Six-hairpin glycosidases"/>
    <property type="match status" value="1"/>
</dbReference>
<dbReference type="PANTHER" id="PTHR12143:SF39">
    <property type="entry name" value="SECRETED PROTEIN"/>
    <property type="match status" value="1"/>
</dbReference>
<dbReference type="InterPro" id="IPR012939">
    <property type="entry name" value="Glyco_hydro_92"/>
</dbReference>
<dbReference type="GO" id="GO:0016798">
    <property type="term" value="F:hydrolase activity, acting on glycosyl bonds"/>
    <property type="evidence" value="ECO:0007669"/>
    <property type="project" value="UniProtKB-KW"/>
</dbReference>
<protein>
    <submittedName>
        <fullName evidence="4">GH92 family glycosyl hydrolase</fullName>
        <ecNumber evidence="4">3.2.1.-</ecNumber>
    </submittedName>
</protein>
<accession>A0ABU2UPD5</accession>
<evidence type="ECO:0000313" key="5">
    <source>
        <dbReference type="Proteomes" id="UP001180489"/>
    </source>
</evidence>
<keyword evidence="4" id="KW-0378">Hydrolase</keyword>
<sequence length="774" mass="84119">MRRTTWLRGALRGLTAAALLGAALSGPSALAADRDGALTDLVNPFIGTQNEGNTYPGAAVPFGMVQFSPDTGHNTGYDYAQDHIRGFSLVHLSGVGCGLGGDLPVLPTTGEVTRTDNAAYAAGFGHDDESASPGYYRVGLATGIEAELTATARTGVQRYTFPATDKANVLLNAAQSLHSGVSAKVEVLDSRTVRTAITGRGFCQDTEPYTVYTVTRFDRPFTAHGTWDGATVTAGARSGTGGAYVRFDTTKDRTVEATTALSYVDAHGAAVNLRAEGGRSFDSVRDRARRSWEDRLDDVRATGGGDSLRRTFYSSLYRSFLAPNIGSDADGRYTGWDQRIHRAKGFTYYQNWSLWDTYRTQSQLLSLLAPREARDMAVSVIRISEESGWLPKWGYGTVETNIMTGDPVTPFLTNAYQQGLLHGYEDRAYRALKRNADGVPPADSPAVGREANREYLADGYAPYVKGRPHAKPGDSDYDHGASATLEYALSDAMLARMARDLGHRADAERYAARAQNYRSVFDPTTGFFRARDASGAFTGPADPARSEGFHEGTSWQYQWLVPQDLPGMIDLIGGRQAANDRLDAFFAYDRLLADPAGTAREVWVNGPYDYYNADKYNPQNEPDLIAPYTYLSTGQPWKTTDVVHAALTLFTDTPTGMTGNDDLGTMSAWNVLSSLGIFPVQPGDAVWGLSTPVFDRVDLTLDRRYYPHGALTITARGTSATDRYVQSARADGAALDRTYLTTDALRSLHRLDFTVGPRPSEWGTSHPAAPPAPK</sequence>
<organism evidence="4 5">
    <name type="scientific">Streptomyces hintoniae</name>
    <dbReference type="NCBI Taxonomy" id="3075521"/>
    <lineage>
        <taxon>Bacteria</taxon>
        <taxon>Bacillati</taxon>
        <taxon>Actinomycetota</taxon>
        <taxon>Actinomycetes</taxon>
        <taxon>Kitasatosporales</taxon>
        <taxon>Streptomycetaceae</taxon>
        <taxon>Streptomyces</taxon>
    </lineage>
</organism>
<dbReference type="PANTHER" id="PTHR12143">
    <property type="entry name" value="PEPTIDE N-GLYCANASE PNGASE -RELATED"/>
    <property type="match status" value="1"/>
</dbReference>
<dbReference type="Pfam" id="PF07971">
    <property type="entry name" value="Glyco_hydro_92"/>
    <property type="match status" value="1"/>
</dbReference>
<dbReference type="InterPro" id="IPR014718">
    <property type="entry name" value="GH-type_carb-bd"/>
</dbReference>
<dbReference type="EMBL" id="JAVRFF010000027">
    <property type="protein sequence ID" value="MDT0475147.1"/>
    <property type="molecule type" value="Genomic_DNA"/>
</dbReference>
<dbReference type="InterPro" id="IPR005887">
    <property type="entry name" value="GH92_a_mannosidase_put"/>
</dbReference>
<keyword evidence="1" id="KW-0732">Signal</keyword>
<feature type="domain" description="Glycosyl hydrolase family 92 N-terminal" evidence="3">
    <location>
        <begin position="41"/>
        <end position="262"/>
    </location>
</feature>
<proteinExistence type="predicted"/>
<dbReference type="NCBIfam" id="TIGR01180">
    <property type="entry name" value="aman2_put"/>
    <property type="match status" value="1"/>
</dbReference>
<dbReference type="Gene3D" id="1.20.1610.10">
    <property type="entry name" value="alpha-1,2-mannosidases domains"/>
    <property type="match status" value="1"/>
</dbReference>
<dbReference type="Gene3D" id="1.20.1050.60">
    <property type="entry name" value="alpha-1,2-mannosidase"/>
    <property type="match status" value="1"/>
</dbReference>
<evidence type="ECO:0000313" key="4">
    <source>
        <dbReference type="EMBL" id="MDT0475147.1"/>
    </source>
</evidence>
<evidence type="ECO:0000259" key="3">
    <source>
        <dbReference type="Pfam" id="PF17678"/>
    </source>
</evidence>
<keyword evidence="4" id="KW-0326">Glycosidase</keyword>
<comment type="caution">
    <text evidence="4">The sequence shown here is derived from an EMBL/GenBank/DDBJ whole genome shotgun (WGS) entry which is preliminary data.</text>
</comment>
<dbReference type="Gene3D" id="3.30.2080.10">
    <property type="entry name" value="GH92 mannosidase domain"/>
    <property type="match status" value="1"/>
</dbReference>
<gene>
    <name evidence="4" type="ORF">RM863_23760</name>
</gene>
<dbReference type="InterPro" id="IPR008928">
    <property type="entry name" value="6-hairpin_glycosidase_sf"/>
</dbReference>
<dbReference type="InterPro" id="IPR050883">
    <property type="entry name" value="PNGase"/>
</dbReference>
<keyword evidence="5" id="KW-1185">Reference proteome</keyword>
<dbReference type="Proteomes" id="UP001180489">
    <property type="component" value="Unassembled WGS sequence"/>
</dbReference>
<dbReference type="InterPro" id="IPR041371">
    <property type="entry name" value="GH92_N"/>
</dbReference>
<evidence type="ECO:0000256" key="1">
    <source>
        <dbReference type="SAM" id="SignalP"/>
    </source>
</evidence>
<feature type="signal peptide" evidence="1">
    <location>
        <begin position="1"/>
        <end position="31"/>
    </location>
</feature>